<sequence>MLLAKYLPSDSRFTNICPFDIVGEKFEPPIFVYSTLLTIPFLKDLNPPIFVHSILASTIYYHKIWRSNIYLSECQ</sequence>
<protein>
    <submittedName>
        <fullName evidence="1">Uncharacterized protein</fullName>
    </submittedName>
</protein>
<organism evidence="1">
    <name type="scientific">viral metagenome</name>
    <dbReference type="NCBI Taxonomy" id="1070528"/>
    <lineage>
        <taxon>unclassified sequences</taxon>
        <taxon>metagenomes</taxon>
        <taxon>organismal metagenomes</taxon>
    </lineage>
</organism>
<accession>A0A6C0CC21</accession>
<evidence type="ECO:0000313" key="1">
    <source>
        <dbReference type="EMBL" id="QHT01219.1"/>
    </source>
</evidence>
<reference evidence="1" key="1">
    <citation type="journal article" date="2020" name="Nature">
        <title>Giant virus diversity and host interactions through global metagenomics.</title>
        <authorList>
            <person name="Schulz F."/>
            <person name="Roux S."/>
            <person name="Paez-Espino D."/>
            <person name="Jungbluth S."/>
            <person name="Walsh D.A."/>
            <person name="Denef V.J."/>
            <person name="McMahon K.D."/>
            <person name="Konstantinidis K.T."/>
            <person name="Eloe-Fadrosh E.A."/>
            <person name="Kyrpides N.C."/>
            <person name="Woyke T."/>
        </authorList>
    </citation>
    <scope>NUCLEOTIDE SEQUENCE</scope>
    <source>
        <strain evidence="1">GVMAG-M-3300020192-26</strain>
    </source>
</reference>
<proteinExistence type="predicted"/>
<dbReference type="EMBL" id="MN739366">
    <property type="protein sequence ID" value="QHT01219.1"/>
    <property type="molecule type" value="Genomic_DNA"/>
</dbReference>
<dbReference type="AlphaFoldDB" id="A0A6C0CC21"/>
<name>A0A6C0CC21_9ZZZZ</name>